<sequence length="338" mass="37983">MQASEKKQVQTQDVEPILKIRDLCVDYFLPNGILRAVNHVNLDVPTGKITGLVGESGSGKTTLTSAILRTVSNPGKITKGSILFGEKDIVSLSDKELREYRWRDVAMVFQAAQNCLNPTMTLQEQFIETYLAHKKDMSEKEIIEHVKKLLRAVRLDADRVLKSYPHEMSGGMKQRIMIAFAQLLEPEILFLDEPTTALDVITQDYIFRILKTVHQIKGTTMVLSTHDIAVVATLCDYMVVMYGGNIVEFGNIYDMFEQPCHPYTQLLIQAAPSLIGDVKERAAIPGTAPDLMQERKGCIFADRCPYADDICRQVEPETRVVSEEHTVACHKEIRGKAI</sequence>
<accession>A0A2K2F776</accession>
<dbReference type="SMART" id="SM00382">
    <property type="entry name" value="AAA"/>
    <property type="match status" value="1"/>
</dbReference>
<comment type="caution">
    <text evidence="6">The sequence shown here is derived from an EMBL/GenBank/DDBJ whole genome shotgun (WGS) entry which is preliminary data.</text>
</comment>
<dbReference type="InterPro" id="IPR013563">
    <property type="entry name" value="Oligopep_ABC_C"/>
</dbReference>
<dbReference type="CDD" id="cd03257">
    <property type="entry name" value="ABC_NikE_OppD_transporters"/>
    <property type="match status" value="1"/>
</dbReference>
<proteinExistence type="inferred from homology"/>
<dbReference type="FunFam" id="3.40.50.300:FF:000016">
    <property type="entry name" value="Oligopeptide ABC transporter ATP-binding component"/>
    <property type="match status" value="1"/>
</dbReference>
<dbReference type="PANTHER" id="PTHR43067">
    <property type="entry name" value="OLIGOPEPTIDE/DIPEPTIDE ABC TRANSPORTER, ATPASE SUBUNIT"/>
    <property type="match status" value="1"/>
</dbReference>
<dbReference type="InterPro" id="IPR003593">
    <property type="entry name" value="AAA+_ATPase"/>
</dbReference>
<dbReference type="OrthoDB" id="41661at2"/>
<dbReference type="SUPFAM" id="SSF52540">
    <property type="entry name" value="P-loop containing nucleoside triphosphate hydrolases"/>
    <property type="match status" value="1"/>
</dbReference>
<evidence type="ECO:0000256" key="1">
    <source>
        <dbReference type="ARBA" id="ARBA00005417"/>
    </source>
</evidence>
<evidence type="ECO:0000259" key="5">
    <source>
        <dbReference type="PROSITE" id="PS50893"/>
    </source>
</evidence>
<dbReference type="Pfam" id="PF00005">
    <property type="entry name" value="ABC_tran"/>
    <property type="match status" value="1"/>
</dbReference>
<dbReference type="GO" id="GO:0016887">
    <property type="term" value="F:ATP hydrolysis activity"/>
    <property type="evidence" value="ECO:0007669"/>
    <property type="project" value="InterPro"/>
</dbReference>
<reference evidence="6 7" key="1">
    <citation type="submission" date="2017-06" db="EMBL/GenBank/DDBJ databases">
        <title>Investigating the central metabolism of Clostridium thermosuccinogenes.</title>
        <authorList>
            <person name="Koendjbiharie J.G."/>
            <person name="van Kranenburg R."/>
        </authorList>
    </citation>
    <scope>NUCLEOTIDE SEQUENCE [LARGE SCALE GENOMIC DNA]</scope>
    <source>
        <strain evidence="6 7">DSM 5806</strain>
    </source>
</reference>
<dbReference type="NCBIfam" id="TIGR01727">
    <property type="entry name" value="oligo_HPY"/>
    <property type="match status" value="1"/>
</dbReference>
<gene>
    <name evidence="6" type="ORF">CDQ84_18650</name>
</gene>
<evidence type="ECO:0000313" key="7">
    <source>
        <dbReference type="Proteomes" id="UP000236151"/>
    </source>
</evidence>
<comment type="similarity">
    <text evidence="1">Belongs to the ABC transporter superfamily.</text>
</comment>
<dbReference type="AlphaFoldDB" id="A0A2K2F776"/>
<dbReference type="KEGG" id="cthd:CDO33_08690"/>
<dbReference type="InterPro" id="IPR027417">
    <property type="entry name" value="P-loop_NTPase"/>
</dbReference>
<dbReference type="KEGG" id="cthd:CDO33_02470"/>
<evidence type="ECO:0000313" key="6">
    <source>
        <dbReference type="EMBL" id="PNT94614.1"/>
    </source>
</evidence>
<dbReference type="RefSeq" id="WP_103083231.1">
    <property type="nucleotide sequence ID" value="NZ_CP021850.1"/>
</dbReference>
<feature type="domain" description="ABC transporter" evidence="5">
    <location>
        <begin position="18"/>
        <end position="268"/>
    </location>
</feature>
<name>A0A2K2F776_9CLOT</name>
<keyword evidence="4 6" id="KW-0067">ATP-binding</keyword>
<dbReference type="PANTHER" id="PTHR43067:SF3">
    <property type="entry name" value="MALTOSE ABC TRANSPORTER, ATP-BINDING PROTEIN"/>
    <property type="match status" value="1"/>
</dbReference>
<dbReference type="InterPro" id="IPR003439">
    <property type="entry name" value="ABC_transporter-like_ATP-bd"/>
</dbReference>
<keyword evidence="7" id="KW-1185">Reference proteome</keyword>
<keyword evidence="3" id="KW-0547">Nucleotide-binding</keyword>
<evidence type="ECO:0000256" key="2">
    <source>
        <dbReference type="ARBA" id="ARBA00022448"/>
    </source>
</evidence>
<dbReference type="Pfam" id="PF08352">
    <property type="entry name" value="oligo_HPY"/>
    <property type="match status" value="1"/>
</dbReference>
<dbReference type="EMBL" id="NIOJ01000099">
    <property type="protein sequence ID" value="PNT94614.1"/>
    <property type="molecule type" value="Genomic_DNA"/>
</dbReference>
<evidence type="ECO:0000256" key="4">
    <source>
        <dbReference type="ARBA" id="ARBA00022840"/>
    </source>
</evidence>
<dbReference type="Gene3D" id="3.40.50.300">
    <property type="entry name" value="P-loop containing nucleotide triphosphate hydrolases"/>
    <property type="match status" value="1"/>
</dbReference>
<protein>
    <submittedName>
        <fullName evidence="6">Dipeptide/oligopeptide/nickel ABC transporter ATP-binding protein</fullName>
    </submittedName>
</protein>
<evidence type="ECO:0000256" key="3">
    <source>
        <dbReference type="ARBA" id="ARBA00022741"/>
    </source>
</evidence>
<dbReference type="Proteomes" id="UP000236151">
    <property type="component" value="Unassembled WGS sequence"/>
</dbReference>
<dbReference type="PROSITE" id="PS50893">
    <property type="entry name" value="ABC_TRANSPORTER_2"/>
    <property type="match status" value="1"/>
</dbReference>
<keyword evidence="2" id="KW-0813">Transport</keyword>
<dbReference type="GO" id="GO:0005524">
    <property type="term" value="F:ATP binding"/>
    <property type="evidence" value="ECO:0007669"/>
    <property type="project" value="UniProtKB-KW"/>
</dbReference>
<organism evidence="6 7">
    <name type="scientific">Clostridium thermosuccinogenes</name>
    <dbReference type="NCBI Taxonomy" id="84032"/>
    <lineage>
        <taxon>Bacteria</taxon>
        <taxon>Bacillati</taxon>
        <taxon>Bacillota</taxon>
        <taxon>Clostridia</taxon>
        <taxon>Eubacteriales</taxon>
        <taxon>Clostridiaceae</taxon>
        <taxon>Clostridium</taxon>
    </lineage>
</organism>
<dbReference type="GO" id="GO:0015833">
    <property type="term" value="P:peptide transport"/>
    <property type="evidence" value="ECO:0007669"/>
    <property type="project" value="InterPro"/>
</dbReference>